<accession>A0A453PX34</accession>
<dbReference type="Gramene" id="AET6Gv20890600.1">
    <property type="protein sequence ID" value="AET6Gv20890600.1"/>
    <property type="gene ID" value="AET6Gv20890600"/>
</dbReference>
<reference evidence="4" key="2">
    <citation type="journal article" date="2017" name="Nat. Plants">
        <title>The Aegilops tauschii genome reveals multiple impacts of transposons.</title>
        <authorList>
            <person name="Zhao G."/>
            <person name="Zou C."/>
            <person name="Li K."/>
            <person name="Wang K."/>
            <person name="Li T."/>
            <person name="Gao L."/>
            <person name="Zhang X."/>
            <person name="Wang H."/>
            <person name="Yang Z."/>
            <person name="Liu X."/>
            <person name="Jiang W."/>
            <person name="Mao L."/>
            <person name="Kong X."/>
            <person name="Jiao Y."/>
            <person name="Jia J."/>
        </authorList>
    </citation>
    <scope>NUCLEOTIDE SEQUENCE [LARGE SCALE GENOMIC DNA]</scope>
    <source>
        <strain evidence="4">cv. AL8/78</strain>
    </source>
</reference>
<keyword evidence="2" id="KW-0472">Membrane</keyword>
<evidence type="ECO:0000256" key="1">
    <source>
        <dbReference type="SAM" id="MobiDB-lite"/>
    </source>
</evidence>
<evidence type="ECO:0000313" key="4">
    <source>
        <dbReference type="Proteomes" id="UP000015105"/>
    </source>
</evidence>
<keyword evidence="2" id="KW-0812">Transmembrane</keyword>
<reference evidence="4" key="1">
    <citation type="journal article" date="2014" name="Science">
        <title>Ancient hybridizations among the ancestral genomes of bread wheat.</title>
        <authorList>
            <consortium name="International Wheat Genome Sequencing Consortium,"/>
            <person name="Marcussen T."/>
            <person name="Sandve S.R."/>
            <person name="Heier L."/>
            <person name="Spannagl M."/>
            <person name="Pfeifer M."/>
            <person name="Jakobsen K.S."/>
            <person name="Wulff B.B."/>
            <person name="Steuernagel B."/>
            <person name="Mayer K.F."/>
            <person name="Olsen O.A."/>
        </authorList>
    </citation>
    <scope>NUCLEOTIDE SEQUENCE [LARGE SCALE GENOMIC DNA]</scope>
    <source>
        <strain evidence="4">cv. AL8/78</strain>
    </source>
</reference>
<keyword evidence="2" id="KW-1133">Transmembrane helix</keyword>
<feature type="region of interest" description="Disordered" evidence="1">
    <location>
        <begin position="1"/>
        <end position="21"/>
    </location>
</feature>
<dbReference type="Proteomes" id="UP000015105">
    <property type="component" value="Chromosome 6D"/>
</dbReference>
<keyword evidence="4" id="KW-1185">Reference proteome</keyword>
<sequence>MDGIEMVDVENPDHGGNDVGEAQPDRRLFRTWRERIERVVMPHEDRPNPADEPVEAAEPTQCSRYAFLCFAVLAELIVGAASVGLWMFCVDLHPTTFVGQAFRVIVGIVSMIGLLIIAPIGELLVIRFIGEALLGNTEGNRTIDLFV</sequence>
<dbReference type="EnsemblPlants" id="AET6Gv20890600.1">
    <property type="protein sequence ID" value="AET6Gv20890600.1"/>
    <property type="gene ID" value="AET6Gv20890600"/>
</dbReference>
<reference evidence="3" key="4">
    <citation type="submission" date="2019-03" db="UniProtKB">
        <authorList>
            <consortium name="EnsemblPlants"/>
        </authorList>
    </citation>
    <scope>IDENTIFICATION</scope>
</reference>
<evidence type="ECO:0000256" key="2">
    <source>
        <dbReference type="SAM" id="Phobius"/>
    </source>
</evidence>
<proteinExistence type="predicted"/>
<feature type="compositionally biased region" description="Acidic residues" evidence="1">
    <location>
        <begin position="1"/>
        <end position="10"/>
    </location>
</feature>
<evidence type="ECO:0000313" key="3">
    <source>
        <dbReference type="EnsemblPlants" id="AET6Gv20890600.1"/>
    </source>
</evidence>
<dbReference type="AlphaFoldDB" id="A0A453PX34"/>
<organism evidence="3 4">
    <name type="scientific">Aegilops tauschii subsp. strangulata</name>
    <name type="common">Goatgrass</name>
    <dbReference type="NCBI Taxonomy" id="200361"/>
    <lineage>
        <taxon>Eukaryota</taxon>
        <taxon>Viridiplantae</taxon>
        <taxon>Streptophyta</taxon>
        <taxon>Embryophyta</taxon>
        <taxon>Tracheophyta</taxon>
        <taxon>Spermatophyta</taxon>
        <taxon>Magnoliopsida</taxon>
        <taxon>Liliopsida</taxon>
        <taxon>Poales</taxon>
        <taxon>Poaceae</taxon>
        <taxon>BOP clade</taxon>
        <taxon>Pooideae</taxon>
        <taxon>Triticodae</taxon>
        <taxon>Triticeae</taxon>
        <taxon>Triticinae</taxon>
        <taxon>Aegilops</taxon>
    </lineage>
</organism>
<reference evidence="3" key="3">
    <citation type="journal article" date="2017" name="Nature">
        <title>Genome sequence of the progenitor of the wheat D genome Aegilops tauschii.</title>
        <authorList>
            <person name="Luo M.C."/>
            <person name="Gu Y.Q."/>
            <person name="Puiu D."/>
            <person name="Wang H."/>
            <person name="Twardziok S.O."/>
            <person name="Deal K.R."/>
            <person name="Huo N."/>
            <person name="Zhu T."/>
            <person name="Wang L."/>
            <person name="Wang Y."/>
            <person name="McGuire P.E."/>
            <person name="Liu S."/>
            <person name="Long H."/>
            <person name="Ramasamy R.K."/>
            <person name="Rodriguez J.C."/>
            <person name="Van S.L."/>
            <person name="Yuan L."/>
            <person name="Wang Z."/>
            <person name="Xia Z."/>
            <person name="Xiao L."/>
            <person name="Anderson O.D."/>
            <person name="Ouyang S."/>
            <person name="Liang Y."/>
            <person name="Zimin A.V."/>
            <person name="Pertea G."/>
            <person name="Qi P."/>
            <person name="Bennetzen J.L."/>
            <person name="Dai X."/>
            <person name="Dawson M.W."/>
            <person name="Muller H.G."/>
            <person name="Kugler K."/>
            <person name="Rivarola-Duarte L."/>
            <person name="Spannagl M."/>
            <person name="Mayer K.F.X."/>
            <person name="Lu F.H."/>
            <person name="Bevan M.W."/>
            <person name="Leroy P."/>
            <person name="Li P."/>
            <person name="You F.M."/>
            <person name="Sun Q."/>
            <person name="Liu Z."/>
            <person name="Lyons E."/>
            <person name="Wicker T."/>
            <person name="Salzberg S.L."/>
            <person name="Devos K.M."/>
            <person name="Dvorak J."/>
        </authorList>
    </citation>
    <scope>NUCLEOTIDE SEQUENCE [LARGE SCALE GENOMIC DNA]</scope>
    <source>
        <strain evidence="3">cv. AL8/78</strain>
    </source>
</reference>
<feature type="transmembrane region" description="Helical" evidence="2">
    <location>
        <begin position="100"/>
        <end position="126"/>
    </location>
</feature>
<protein>
    <submittedName>
        <fullName evidence="3">Uncharacterized protein</fullName>
    </submittedName>
</protein>
<reference evidence="3" key="5">
    <citation type="journal article" date="2021" name="G3 (Bethesda)">
        <title>Aegilops tauschii genome assembly Aet v5.0 features greater sequence contiguity and improved annotation.</title>
        <authorList>
            <person name="Wang L."/>
            <person name="Zhu T."/>
            <person name="Rodriguez J.C."/>
            <person name="Deal K.R."/>
            <person name="Dubcovsky J."/>
            <person name="McGuire P.E."/>
            <person name="Lux T."/>
            <person name="Spannagl M."/>
            <person name="Mayer K.F.X."/>
            <person name="Baldrich P."/>
            <person name="Meyers B.C."/>
            <person name="Huo N."/>
            <person name="Gu Y.Q."/>
            <person name="Zhou H."/>
            <person name="Devos K.M."/>
            <person name="Bennetzen J.L."/>
            <person name="Unver T."/>
            <person name="Budak H."/>
            <person name="Gulick P.J."/>
            <person name="Galiba G."/>
            <person name="Kalapos B."/>
            <person name="Nelson D.R."/>
            <person name="Li P."/>
            <person name="You F.M."/>
            <person name="Luo M.C."/>
            <person name="Dvorak J."/>
        </authorList>
    </citation>
    <scope>NUCLEOTIDE SEQUENCE [LARGE SCALE GENOMIC DNA]</scope>
    <source>
        <strain evidence="3">cv. AL8/78</strain>
    </source>
</reference>
<name>A0A453PX34_AEGTS</name>
<feature type="transmembrane region" description="Helical" evidence="2">
    <location>
        <begin position="65"/>
        <end position="88"/>
    </location>
</feature>